<dbReference type="Pfam" id="PF25753">
    <property type="entry name" value="SF0329"/>
    <property type="match status" value="1"/>
</dbReference>
<gene>
    <name evidence="1" type="ORF">NQZ67_29275</name>
</gene>
<dbReference type="InterPro" id="IPR057955">
    <property type="entry name" value="SF0329-like"/>
</dbReference>
<proteinExistence type="predicted"/>
<sequence length="188" mass="21408">MSWSKLKQQLESFLCPALAGTVEYSSTSYRYLPGKAGQCYLTVDKKNILNMADAATPIRWYETEQEIKNDPNIQVLVSDEEIEAVRRSGGGSIPEERLQVIARSRKQSEHAKLLMLAQNELTKSSFVVTATRFLAASIDQSLESDDILLNILALIDRRVGKKRLINMRQLMKQKHPSVQYFYELRLGL</sequence>
<accession>A0A9X2MU63</accession>
<dbReference type="RefSeq" id="WP_257452952.1">
    <property type="nucleotide sequence ID" value="NZ_JANIPJ010000039.1"/>
</dbReference>
<evidence type="ECO:0000313" key="2">
    <source>
        <dbReference type="Proteomes" id="UP001141950"/>
    </source>
</evidence>
<comment type="caution">
    <text evidence="1">The sequence shown here is derived from an EMBL/GenBank/DDBJ whole genome shotgun (WGS) entry which is preliminary data.</text>
</comment>
<dbReference type="Proteomes" id="UP001141950">
    <property type="component" value="Unassembled WGS sequence"/>
</dbReference>
<reference evidence="1" key="1">
    <citation type="submission" date="2022-08" db="EMBL/GenBank/DDBJ databases">
        <title>The genomic sequence of strain Paenibacillus sp. SCIV0701.</title>
        <authorList>
            <person name="Zhao H."/>
        </authorList>
    </citation>
    <scope>NUCLEOTIDE SEQUENCE</scope>
    <source>
        <strain evidence="1">SCIV0701</strain>
    </source>
</reference>
<dbReference type="EMBL" id="JANIPJ010000039">
    <property type="protein sequence ID" value="MCR2807973.1"/>
    <property type="molecule type" value="Genomic_DNA"/>
</dbReference>
<organism evidence="1 2">
    <name type="scientific">Paenibacillus soyae</name>
    <dbReference type="NCBI Taxonomy" id="2969249"/>
    <lineage>
        <taxon>Bacteria</taxon>
        <taxon>Bacillati</taxon>
        <taxon>Bacillota</taxon>
        <taxon>Bacilli</taxon>
        <taxon>Bacillales</taxon>
        <taxon>Paenibacillaceae</taxon>
        <taxon>Paenibacillus</taxon>
    </lineage>
</organism>
<evidence type="ECO:0000313" key="1">
    <source>
        <dbReference type="EMBL" id="MCR2807973.1"/>
    </source>
</evidence>
<protein>
    <submittedName>
        <fullName evidence="1">Uncharacterized protein</fullName>
    </submittedName>
</protein>
<keyword evidence="2" id="KW-1185">Reference proteome</keyword>
<dbReference type="AlphaFoldDB" id="A0A9X2MU63"/>
<name>A0A9X2MU63_9BACL</name>